<keyword evidence="2" id="KW-1185">Reference proteome</keyword>
<protein>
    <recommendedName>
        <fullName evidence="3">HK97 gp10 family phage protein</fullName>
    </recommendedName>
</protein>
<dbReference type="RefSeq" id="WP_021754748.1">
    <property type="nucleotide sequence ID" value="NC_022438.1"/>
</dbReference>
<proteinExistence type="predicted"/>
<dbReference type="STRING" id="1389489.O159_12170"/>
<evidence type="ECO:0000313" key="1">
    <source>
        <dbReference type="EMBL" id="AGW41297.1"/>
    </source>
</evidence>
<name>U3P8N4_LEIXC</name>
<dbReference type="HOGENOM" id="CLU_1765741_0_0_11"/>
<evidence type="ECO:0000313" key="2">
    <source>
        <dbReference type="Proteomes" id="UP000016743"/>
    </source>
</evidence>
<dbReference type="AlphaFoldDB" id="U3P8N4"/>
<organism evidence="1 2">
    <name type="scientific">Leifsonia xyli subsp. cynodontis DSM 46306</name>
    <dbReference type="NCBI Taxonomy" id="1389489"/>
    <lineage>
        <taxon>Bacteria</taxon>
        <taxon>Bacillati</taxon>
        <taxon>Actinomycetota</taxon>
        <taxon>Actinomycetes</taxon>
        <taxon>Micrococcales</taxon>
        <taxon>Microbacteriaceae</taxon>
        <taxon>Leifsonia</taxon>
    </lineage>
</organism>
<dbReference type="EMBL" id="CP006734">
    <property type="protein sequence ID" value="AGW41297.1"/>
    <property type="molecule type" value="Genomic_DNA"/>
</dbReference>
<dbReference type="Proteomes" id="UP000016743">
    <property type="component" value="Chromosome"/>
</dbReference>
<accession>U3P8N4</accession>
<dbReference type="OrthoDB" id="4964958at2"/>
<dbReference type="PATRIC" id="fig|1389489.3.peg.1164"/>
<reference evidence="1 2" key="1">
    <citation type="journal article" date="2013" name="Genome Announc.">
        <title>Complete Genome Sequence of Leifsonia xyli subsp. cynodontis Strain DSM46306, a Gram-Positive Bacterial Pathogen of Grasses.</title>
        <authorList>
            <person name="Monteiro-Vitorello C.B."/>
            <person name="Zerillo M.M."/>
            <person name="Van Sluys M.A."/>
            <person name="Camargo L.E."/>
            <person name="Kitajima J.P."/>
        </authorList>
    </citation>
    <scope>NUCLEOTIDE SEQUENCE [LARGE SCALE GENOMIC DNA]</scope>
    <source>
        <strain evidence="1 2">DSM 46306</strain>
    </source>
</reference>
<evidence type="ECO:0008006" key="3">
    <source>
        <dbReference type="Google" id="ProtNLM"/>
    </source>
</evidence>
<sequence length="152" mass="17093">MPGVLDVAMLRGDFGKEVDKLRTARTGGVRKELRKALTNATKPTRRKIRDAARERLPQKGGLAKWAGVMPALITDFRTDRQQVIIRDSKRGHDLEAIDRGRLRHPLYGNRNYWYEQQIAPGFFSDTINAEASAIKATVDNELSAYLETIGKG</sequence>
<dbReference type="KEGG" id="lxy:O159_12170"/>
<gene>
    <name evidence="1" type="ORF">O159_12170</name>
</gene>
<dbReference type="eggNOG" id="ENOG5033JK3">
    <property type="taxonomic scope" value="Bacteria"/>
</dbReference>